<name>A0ACB8E562_9SAUR</name>
<accession>A0ACB8E562</accession>
<comment type="caution">
    <text evidence="1">The sequence shown here is derived from an EMBL/GenBank/DDBJ whole genome shotgun (WGS) entry which is preliminary data.</text>
</comment>
<gene>
    <name evidence="1" type="ORF">K3G42_002529</name>
</gene>
<dbReference type="Proteomes" id="UP000827872">
    <property type="component" value="Linkage Group LG17"/>
</dbReference>
<sequence length="70" mass="7770">MPKKKPMPIQLNPAPDGSSINGTSSADQSCYETDHQKELPSARASLNWRSCRGEEEWEERLATGPAWLPS</sequence>
<evidence type="ECO:0000313" key="2">
    <source>
        <dbReference type="Proteomes" id="UP000827872"/>
    </source>
</evidence>
<protein>
    <submittedName>
        <fullName evidence="1">Uncharacterized protein</fullName>
    </submittedName>
</protein>
<dbReference type="EMBL" id="CM037630">
    <property type="protein sequence ID" value="KAH7987247.1"/>
    <property type="molecule type" value="Genomic_DNA"/>
</dbReference>
<keyword evidence="2" id="KW-1185">Reference proteome</keyword>
<reference evidence="1" key="1">
    <citation type="submission" date="2021-08" db="EMBL/GenBank/DDBJ databases">
        <title>The first chromosome-level gecko genome reveals the dynamic sex chromosomes of Neotropical dwarf geckos (Sphaerodactylidae: Sphaerodactylus).</title>
        <authorList>
            <person name="Pinto B.J."/>
            <person name="Keating S.E."/>
            <person name="Gamble T."/>
        </authorList>
    </citation>
    <scope>NUCLEOTIDE SEQUENCE</scope>
    <source>
        <strain evidence="1">TG3544</strain>
    </source>
</reference>
<proteinExistence type="predicted"/>
<organism evidence="1 2">
    <name type="scientific">Sphaerodactylus townsendi</name>
    <dbReference type="NCBI Taxonomy" id="933632"/>
    <lineage>
        <taxon>Eukaryota</taxon>
        <taxon>Metazoa</taxon>
        <taxon>Chordata</taxon>
        <taxon>Craniata</taxon>
        <taxon>Vertebrata</taxon>
        <taxon>Euteleostomi</taxon>
        <taxon>Lepidosauria</taxon>
        <taxon>Squamata</taxon>
        <taxon>Bifurcata</taxon>
        <taxon>Gekkota</taxon>
        <taxon>Sphaerodactylidae</taxon>
        <taxon>Sphaerodactylus</taxon>
    </lineage>
</organism>
<evidence type="ECO:0000313" key="1">
    <source>
        <dbReference type="EMBL" id="KAH7987247.1"/>
    </source>
</evidence>